<sequence length="701" mass="78297">METKKWLNITEYLLLAGSGIGSVASIASQQLAVAAAPMSFLLLLSLVNRQRVNEQAHQKNGTKVAQLDQKLSRQLESLDQQIKTLPTLIDFGSFTRSISQRNEAAIAHLQSNISQRLAPLEAQDFRRISQDMADCQHKYTKLSDSLAVLTTNLNRFASANRVEGTERAIAQFQSDLTQLQAKLAEVSSSQKQGIPRALQDEIYTIHRRLNNLPQPFDATTLKQDVDGLIKIVGDLVSRRDLARLMAEVEKIRRHHQQLEQTVAPMKAVNTIMRKQMDTLSVWAQARAAAPVDPSASSNPEFKKNPESRDPEYKLMFGLKASCDAQQDTLLSQRSLLEEALKTAQSRVIVVFPYPDRTTLDAELMAQFQAFLSRGSSLDIGWGHLGDVHGHQARYIHDASELHFTNREAQQAEQKFLTTILGQLAQLKREYPQQFRFKVLGTNENFLVCDRTYAILGVQPVTTASTAFPEIAVGVQTRNAAVVEGLIGRYDNPLLAADDEAAYYNRAVTRYALGDKQGAIADYSEVVRINPNHCLAYNNRALVQDELENREDAIADLNRAILSNPRNCIAYCNRGVIRLRLGELASAIEDFSYAIQVDSDCANAFAQRGLARLRSGNETSAIDDFTALIRIVPQSPVGYFQRGLARSKTGDKVNAIRDFKEAAWLFSTQGDQVKYQHAIAAIHTLRSRYVAQPFQDRVLQEI</sequence>
<dbReference type="AlphaFoldDB" id="A0A8J7Z0V8"/>
<keyword evidence="5" id="KW-0812">Transmembrane</keyword>
<dbReference type="PROSITE" id="PS50005">
    <property type="entry name" value="TPR"/>
    <property type="match status" value="3"/>
</dbReference>
<comment type="caution">
    <text evidence="6">The sequence shown here is derived from an EMBL/GenBank/DDBJ whole genome shotgun (WGS) entry which is preliminary data.</text>
</comment>
<dbReference type="InterPro" id="IPR050498">
    <property type="entry name" value="Ycf3"/>
</dbReference>
<feature type="repeat" description="TPR" evidence="3">
    <location>
        <begin position="499"/>
        <end position="532"/>
    </location>
</feature>
<evidence type="ECO:0000313" key="7">
    <source>
        <dbReference type="Proteomes" id="UP000646053"/>
    </source>
</evidence>
<proteinExistence type="predicted"/>
<accession>A0A8J7Z0V8</accession>
<dbReference type="PANTHER" id="PTHR44858">
    <property type="entry name" value="TETRATRICOPEPTIDE REPEAT PROTEIN 6"/>
    <property type="match status" value="1"/>
</dbReference>
<dbReference type="PANTHER" id="PTHR44858:SF1">
    <property type="entry name" value="UDP-N-ACETYLGLUCOSAMINE--PEPTIDE N-ACETYLGLUCOSAMINYLTRANSFERASE SPINDLY-RELATED"/>
    <property type="match status" value="1"/>
</dbReference>
<evidence type="ECO:0000256" key="3">
    <source>
        <dbReference type="PROSITE-ProRule" id="PRU00339"/>
    </source>
</evidence>
<keyword evidence="5" id="KW-0472">Membrane</keyword>
<dbReference type="Gene3D" id="1.25.40.10">
    <property type="entry name" value="Tetratricopeptide repeat domain"/>
    <property type="match status" value="2"/>
</dbReference>
<dbReference type="InterPro" id="IPR019734">
    <property type="entry name" value="TPR_rpt"/>
</dbReference>
<keyword evidence="1" id="KW-0677">Repeat</keyword>
<gene>
    <name evidence="6" type="ORF">GS601_10160</name>
</gene>
<dbReference type="Pfam" id="PF07719">
    <property type="entry name" value="TPR_2"/>
    <property type="match status" value="1"/>
</dbReference>
<evidence type="ECO:0000256" key="2">
    <source>
        <dbReference type="ARBA" id="ARBA00022803"/>
    </source>
</evidence>
<name>A0A8J7Z0V8_9CYAN</name>
<dbReference type="Pfam" id="PF13432">
    <property type="entry name" value="TPR_16"/>
    <property type="match status" value="1"/>
</dbReference>
<feature type="transmembrane region" description="Helical" evidence="5">
    <location>
        <begin position="12"/>
        <end position="44"/>
    </location>
</feature>
<dbReference type="Gene3D" id="1.10.287.1490">
    <property type="match status" value="1"/>
</dbReference>
<organism evidence="6 7">
    <name type="scientific">Myxacorys almedinensis A</name>
    <dbReference type="NCBI Taxonomy" id="2690445"/>
    <lineage>
        <taxon>Bacteria</taxon>
        <taxon>Bacillati</taxon>
        <taxon>Cyanobacteriota</taxon>
        <taxon>Cyanophyceae</taxon>
        <taxon>Leptolyngbyales</taxon>
        <taxon>Leptolyngbyaceae</taxon>
        <taxon>Myxacorys</taxon>
        <taxon>Myxacorys almedinensis</taxon>
    </lineage>
</organism>
<dbReference type="InterPro" id="IPR013105">
    <property type="entry name" value="TPR_2"/>
</dbReference>
<dbReference type="EMBL" id="WVIE01000009">
    <property type="protein sequence ID" value="NDJ17649.1"/>
    <property type="molecule type" value="Genomic_DNA"/>
</dbReference>
<keyword evidence="2 3" id="KW-0802">TPR repeat</keyword>
<feature type="repeat" description="TPR" evidence="3">
    <location>
        <begin position="601"/>
        <end position="634"/>
    </location>
</feature>
<dbReference type="InterPro" id="IPR011990">
    <property type="entry name" value="TPR-like_helical_dom_sf"/>
</dbReference>
<evidence type="ECO:0000313" key="6">
    <source>
        <dbReference type="EMBL" id="NDJ17649.1"/>
    </source>
</evidence>
<dbReference type="RefSeq" id="WP_162423154.1">
    <property type="nucleotide sequence ID" value="NZ_WVIE01000009.1"/>
</dbReference>
<reference evidence="6" key="1">
    <citation type="submission" date="2019-12" db="EMBL/GenBank/DDBJ databases">
        <title>High-Quality draft genome sequences of three cyanobacteria isolated from the limestone walls of the Old Cathedral of Coimbra.</title>
        <authorList>
            <person name="Tiago I."/>
            <person name="Soares F."/>
            <person name="Portugal A."/>
        </authorList>
    </citation>
    <scope>NUCLEOTIDE SEQUENCE</scope>
    <source>
        <strain evidence="6">A</strain>
    </source>
</reference>
<keyword evidence="7" id="KW-1185">Reference proteome</keyword>
<dbReference type="GO" id="GO:0009279">
    <property type="term" value="C:cell outer membrane"/>
    <property type="evidence" value="ECO:0007669"/>
    <property type="project" value="TreeGrafter"/>
</dbReference>
<evidence type="ECO:0000256" key="1">
    <source>
        <dbReference type="ARBA" id="ARBA00022737"/>
    </source>
</evidence>
<dbReference type="SMART" id="SM00028">
    <property type="entry name" value="TPR"/>
    <property type="match status" value="5"/>
</dbReference>
<protein>
    <submittedName>
        <fullName evidence="6">Tetratricopeptide repeat protein</fullName>
    </submittedName>
</protein>
<feature type="coiled-coil region" evidence="4">
    <location>
        <begin position="162"/>
        <end position="189"/>
    </location>
</feature>
<keyword evidence="5" id="KW-1133">Transmembrane helix</keyword>
<dbReference type="GO" id="GO:0046813">
    <property type="term" value="P:receptor-mediated virion attachment to host cell"/>
    <property type="evidence" value="ECO:0007669"/>
    <property type="project" value="TreeGrafter"/>
</dbReference>
<dbReference type="Proteomes" id="UP000646053">
    <property type="component" value="Unassembled WGS sequence"/>
</dbReference>
<evidence type="ECO:0000256" key="4">
    <source>
        <dbReference type="SAM" id="Coils"/>
    </source>
</evidence>
<dbReference type="SUPFAM" id="SSF48452">
    <property type="entry name" value="TPR-like"/>
    <property type="match status" value="1"/>
</dbReference>
<evidence type="ECO:0000256" key="5">
    <source>
        <dbReference type="SAM" id="Phobius"/>
    </source>
</evidence>
<keyword evidence="4" id="KW-0175">Coiled coil</keyword>
<feature type="repeat" description="TPR" evidence="3">
    <location>
        <begin position="567"/>
        <end position="600"/>
    </location>
</feature>